<dbReference type="Proteomes" id="UP000002725">
    <property type="component" value="Chromosome"/>
</dbReference>
<keyword evidence="8" id="KW-1185">Reference proteome</keyword>
<dbReference type="KEGG" id="paa:Paes_0341"/>
<name>B4S4F0_PROA2</name>
<evidence type="ECO:0000259" key="6">
    <source>
        <dbReference type="Pfam" id="PF04357"/>
    </source>
</evidence>
<dbReference type="eggNOG" id="COG2911">
    <property type="taxonomic scope" value="Bacteria"/>
</dbReference>
<feature type="domain" description="Translocation and assembly module TamB C-terminal" evidence="6">
    <location>
        <begin position="1043"/>
        <end position="1486"/>
    </location>
</feature>
<dbReference type="PANTHER" id="PTHR36985">
    <property type="entry name" value="TRANSLOCATION AND ASSEMBLY MODULE SUBUNIT TAMB"/>
    <property type="match status" value="1"/>
</dbReference>
<keyword evidence="3 5" id="KW-1133">Transmembrane helix</keyword>
<dbReference type="InterPro" id="IPR007452">
    <property type="entry name" value="TamB_C"/>
</dbReference>
<accession>B4S4F0</accession>
<evidence type="ECO:0000256" key="1">
    <source>
        <dbReference type="ARBA" id="ARBA00004167"/>
    </source>
</evidence>
<dbReference type="EMBL" id="CP001108">
    <property type="protein sequence ID" value="ACF45398.1"/>
    <property type="molecule type" value="Genomic_DNA"/>
</dbReference>
<dbReference type="PANTHER" id="PTHR36985:SF1">
    <property type="entry name" value="TRANSLOCATION AND ASSEMBLY MODULE SUBUNIT TAMB"/>
    <property type="match status" value="1"/>
</dbReference>
<dbReference type="Pfam" id="PF04357">
    <property type="entry name" value="TamB"/>
    <property type="match status" value="1"/>
</dbReference>
<gene>
    <name evidence="7" type="ordered locus">Paes_0341</name>
</gene>
<keyword evidence="2 5" id="KW-0812">Transmembrane</keyword>
<dbReference type="STRING" id="290512.Paes_0341"/>
<evidence type="ECO:0000256" key="5">
    <source>
        <dbReference type="SAM" id="Phobius"/>
    </source>
</evidence>
<protein>
    <recommendedName>
        <fullName evidence="6">Translocation and assembly module TamB C-terminal domain-containing protein</fullName>
    </recommendedName>
</protein>
<organism evidence="7 8">
    <name type="scientific">Prosthecochloris aestuarii (strain DSM 271 / SK 413)</name>
    <dbReference type="NCBI Taxonomy" id="290512"/>
    <lineage>
        <taxon>Bacteria</taxon>
        <taxon>Pseudomonadati</taxon>
        <taxon>Chlorobiota</taxon>
        <taxon>Chlorobiia</taxon>
        <taxon>Chlorobiales</taxon>
        <taxon>Chlorobiaceae</taxon>
        <taxon>Prosthecochloris</taxon>
    </lineage>
</organism>
<comment type="subcellular location">
    <subcellularLocation>
        <location evidence="1">Membrane</location>
        <topology evidence="1">Single-pass membrane protein</topology>
    </subcellularLocation>
</comment>
<evidence type="ECO:0000313" key="7">
    <source>
        <dbReference type="EMBL" id="ACF45398.1"/>
    </source>
</evidence>
<proteinExistence type="predicted"/>
<dbReference type="GO" id="GO:0009306">
    <property type="term" value="P:protein secretion"/>
    <property type="evidence" value="ECO:0007669"/>
    <property type="project" value="InterPro"/>
</dbReference>
<evidence type="ECO:0000256" key="2">
    <source>
        <dbReference type="ARBA" id="ARBA00022692"/>
    </source>
</evidence>
<dbReference type="GO" id="GO:0005886">
    <property type="term" value="C:plasma membrane"/>
    <property type="evidence" value="ECO:0007669"/>
    <property type="project" value="InterPro"/>
</dbReference>
<dbReference type="HOGENOM" id="CLU_248368_0_0_10"/>
<feature type="transmembrane region" description="Helical" evidence="5">
    <location>
        <begin position="7"/>
        <end position="30"/>
    </location>
</feature>
<evidence type="ECO:0000256" key="4">
    <source>
        <dbReference type="ARBA" id="ARBA00023136"/>
    </source>
</evidence>
<reference evidence="7" key="1">
    <citation type="submission" date="2008-06" db="EMBL/GenBank/DDBJ databases">
        <title>Complete sequence of chromosome of Prosthecochloris aestuarii DSM 271.</title>
        <authorList>
            <consortium name="US DOE Joint Genome Institute"/>
            <person name="Lucas S."/>
            <person name="Copeland A."/>
            <person name="Lapidus A."/>
            <person name="Glavina del Rio T."/>
            <person name="Dalin E."/>
            <person name="Tice H."/>
            <person name="Bruce D."/>
            <person name="Goodwin L."/>
            <person name="Pitluck S."/>
            <person name="Schmutz J."/>
            <person name="Larimer F."/>
            <person name="Land M."/>
            <person name="Hauser L."/>
            <person name="Kyrpides N."/>
            <person name="Anderson I."/>
            <person name="Liu Z."/>
            <person name="Li T."/>
            <person name="Zhao F."/>
            <person name="Overmann J."/>
            <person name="Bryant D.A."/>
            <person name="Richardson P."/>
        </authorList>
    </citation>
    <scope>NUCLEOTIDE SEQUENCE [LARGE SCALE GENOMIC DNA]</scope>
    <source>
        <strain evidence="7">DSM 271</strain>
    </source>
</reference>
<sequence>MERIKTYLLGFSVTVSAMILLVAVIMAIVLNSGALNSLAKNRITDSFNSEFKGTLTIDKLDLQFPSKAVLHEPSIATDATADPVIAARTIAIDLNFLRLMFSDFSGITIRSLKADRLNISIETLPDGTTSLQKVFSPAVEKNDEDAFLVKRFLCGKLQLTDSALSLHSAPGVKGAYPDFSITGLQTVIKKLLYTPESISATLQQLSCSLPHDNITLKSASADLFFNNEQSSVLDLKVVTGQSRIDGSFSLSDFNIFTPENWKNFSNSRAIADIRHLELHTDDMVAFAPDLPLPAGLYSLNAQAGGVLRKLLIETAVLRHNDSMLSLKGELLNVNQPEFLAFNLESDSARISQGLAETLVRDTSFSVVLQALGPIDLSGGAYGDLKEFSSDLQFSTDAGSGGIHLKTGFSEKEPVSYRGDFFIANTEAYRFFPIDSTSAGMLNIAGTIEGKGVLPQPESLHIDANLENSFWKEQQIDNGSIALDYRKKILRTTVDLNEKATHADIDATIDWNAPSPIFSLQGTARKLDISKVLGLDQISSDLNGSFSCKGESFDPEQLKGSISVLFDTSRINNYMLPEGSKATASIKRLGENSTVTINSDFLDFSAEGTYTFREFLSGITFSAASLQNEIRKNNIWLSENQDLEPEVPHDFSAKYRLDIRDSSPLAIVLPLEGYLFSGSASGTAESRNGTLQLKSSIEIRKVSRDSSFAAADARMDLTMNSSAGHIHLASLSVQAAALRFNNRDYERIDLATSWKESLLSTSLTLHDRELEQDLAASITARRIRAIYELTVNSFTFGSGTDSWTIPAGSRADIGRNYTQLYDIRLKKAVQSISCTGMLSNDLSGEFNCTIKNFDMQELEAFALAEGLHGTLSSTLKVAGSPGTKKAEINLNGSDIIFNEITLGNLHLKASHSKKQLRFELNTGRETPSGKTNDIRGRGTIPLELTYSPPGYSIPENQSITIVCESDNLSAEFLELILPFFKTAEGTIPAKLTVTGKTPEPDIYFSTTFNKTAITVTPTETTYELTGAIEVTPQKASFKAIAIVDSLGGKGTINGSADIENLEIKSLDLKASFKNLLLFNKKDKRDETSFGTISGTSNNLSFYGPVSQPVLTGSLNITNADFTLYRTGSNESTKYIGIENFITFVPRYPEESVQQAEQNGPQTEENPEFQYSLLDIVRIQNLQLKSNVELRYNMVFDRIRGEKLETTLQNLSLLVKKHQQNYELFGSVNVSAGKYYFSNTSFDLDDGGKIVWNNVDIRDGEMENLFGRKYIIATDPLSGETDNVRLLLAIEGTLNTPDIQMGYYLNDESQPFASETMIGTQSSKIDPNAEINTVSLLLTKQWYIRPGSQAAGNKTIPFSSVGISTGTGLISSQLSRLIQQASGLESFNVNLAVDDQGDYSGLDFSFALIVPGTEGKMRFLGTASSSNTQETELFNYYGNNQRIEYRITPKVFFEAYRSYGLFGNDVTTTNLLKPAETYGISLSYRERFYDWGEFWNSVFGGDKN</sequence>
<evidence type="ECO:0000313" key="8">
    <source>
        <dbReference type="Proteomes" id="UP000002725"/>
    </source>
</evidence>
<evidence type="ECO:0000256" key="3">
    <source>
        <dbReference type="ARBA" id="ARBA00022989"/>
    </source>
</evidence>
<keyword evidence="4 5" id="KW-0472">Membrane</keyword>
<dbReference type="GO" id="GO:0097347">
    <property type="term" value="C:TAM protein secretion complex"/>
    <property type="evidence" value="ECO:0007669"/>
    <property type="project" value="TreeGrafter"/>
</dbReference>